<dbReference type="STRING" id="1122170.GCA_000701265_03079"/>
<dbReference type="SUPFAM" id="SSF51419">
    <property type="entry name" value="PLP-binding barrel"/>
    <property type="match status" value="1"/>
</dbReference>
<feature type="binding site" evidence="5 7">
    <location>
        <position position="131"/>
    </location>
    <ligand>
        <name>substrate</name>
    </ligand>
</feature>
<evidence type="ECO:0000313" key="9">
    <source>
        <dbReference type="EMBL" id="STY28694.1"/>
    </source>
</evidence>
<comment type="similarity">
    <text evidence="5">Belongs to the alanine racemase family.</text>
</comment>
<dbReference type="OrthoDB" id="9813814at2"/>
<dbReference type="CDD" id="cd06827">
    <property type="entry name" value="PLPDE_III_AR_proteobact"/>
    <property type="match status" value="1"/>
</dbReference>
<dbReference type="Gene3D" id="2.40.37.10">
    <property type="entry name" value="Lyase, Ornithine Decarboxylase, Chain A, domain 1"/>
    <property type="match status" value="1"/>
</dbReference>
<dbReference type="HAMAP" id="MF_01201">
    <property type="entry name" value="Ala_racemase"/>
    <property type="match status" value="1"/>
</dbReference>
<dbReference type="SMART" id="SM01005">
    <property type="entry name" value="Ala_racemase_C"/>
    <property type="match status" value="1"/>
</dbReference>
<organism evidence="9 10">
    <name type="scientific">Legionella wadsworthii</name>
    <dbReference type="NCBI Taxonomy" id="28088"/>
    <lineage>
        <taxon>Bacteria</taxon>
        <taxon>Pseudomonadati</taxon>
        <taxon>Pseudomonadota</taxon>
        <taxon>Gammaproteobacteria</taxon>
        <taxon>Legionellales</taxon>
        <taxon>Legionellaceae</taxon>
        <taxon>Legionella</taxon>
    </lineage>
</organism>
<accession>A0A378LPK2</accession>
<comment type="catalytic activity">
    <reaction evidence="1 5">
        <text>L-alanine = D-alanine</text>
        <dbReference type="Rhea" id="RHEA:20249"/>
        <dbReference type="ChEBI" id="CHEBI:57416"/>
        <dbReference type="ChEBI" id="CHEBI:57972"/>
        <dbReference type="EC" id="5.1.1.1"/>
    </reaction>
</comment>
<dbReference type="PRINTS" id="PR00992">
    <property type="entry name" value="ALARACEMASE"/>
</dbReference>
<dbReference type="InterPro" id="IPR029066">
    <property type="entry name" value="PLP-binding_barrel"/>
</dbReference>
<evidence type="ECO:0000256" key="6">
    <source>
        <dbReference type="PIRSR" id="PIRSR600821-50"/>
    </source>
</evidence>
<dbReference type="NCBIfam" id="TIGR00492">
    <property type="entry name" value="alr"/>
    <property type="match status" value="1"/>
</dbReference>
<comment type="function">
    <text evidence="5">Catalyzes the interconversion of L-alanine and D-alanine. May also act on other amino acids.</text>
</comment>
<dbReference type="SUPFAM" id="SSF50621">
    <property type="entry name" value="Alanine racemase C-terminal domain-like"/>
    <property type="match status" value="1"/>
</dbReference>
<evidence type="ECO:0000256" key="2">
    <source>
        <dbReference type="ARBA" id="ARBA00001933"/>
    </source>
</evidence>
<dbReference type="InterPro" id="IPR000821">
    <property type="entry name" value="Ala_racemase"/>
</dbReference>
<feature type="domain" description="Alanine racemase C-terminal" evidence="8">
    <location>
        <begin position="235"/>
        <end position="357"/>
    </location>
</feature>
<keyword evidence="4 5" id="KW-0413">Isomerase</keyword>
<dbReference type="GO" id="GO:0005829">
    <property type="term" value="C:cytosol"/>
    <property type="evidence" value="ECO:0007669"/>
    <property type="project" value="TreeGrafter"/>
</dbReference>
<dbReference type="EC" id="5.1.1.1" evidence="5"/>
<dbReference type="UniPathway" id="UPA00042">
    <property type="reaction ID" value="UER00497"/>
</dbReference>
<dbReference type="Proteomes" id="UP000255297">
    <property type="component" value="Unassembled WGS sequence"/>
</dbReference>
<dbReference type="AlphaFoldDB" id="A0A378LPK2"/>
<dbReference type="InterPro" id="IPR001608">
    <property type="entry name" value="Ala_racemase_N"/>
</dbReference>
<comment type="cofactor">
    <cofactor evidence="2 5 6">
        <name>pyridoxal 5'-phosphate</name>
        <dbReference type="ChEBI" id="CHEBI:597326"/>
    </cofactor>
</comment>
<dbReference type="Gene3D" id="3.20.20.10">
    <property type="entry name" value="Alanine racemase"/>
    <property type="match status" value="1"/>
</dbReference>
<dbReference type="RefSeq" id="WP_031567915.1">
    <property type="nucleotide sequence ID" value="NZ_CAAAIS010000015.1"/>
</dbReference>
<evidence type="ECO:0000256" key="7">
    <source>
        <dbReference type="PIRSR" id="PIRSR600821-52"/>
    </source>
</evidence>
<dbReference type="PANTHER" id="PTHR30511">
    <property type="entry name" value="ALANINE RACEMASE"/>
    <property type="match status" value="1"/>
</dbReference>
<keyword evidence="3 5" id="KW-0663">Pyridoxal phosphate</keyword>
<protein>
    <recommendedName>
        <fullName evidence="5">Alanine racemase</fullName>
        <ecNumber evidence="5">5.1.1.1</ecNumber>
    </recommendedName>
</protein>
<evidence type="ECO:0000256" key="4">
    <source>
        <dbReference type="ARBA" id="ARBA00023235"/>
    </source>
</evidence>
<dbReference type="Pfam" id="PF01168">
    <property type="entry name" value="Ala_racemase_N"/>
    <property type="match status" value="1"/>
</dbReference>
<dbReference type="GO" id="GO:0030170">
    <property type="term" value="F:pyridoxal phosphate binding"/>
    <property type="evidence" value="ECO:0007669"/>
    <property type="project" value="UniProtKB-UniRule"/>
</dbReference>
<sequence length="357" mass="39141">MSRPTKLVIEPNALHHNLKRIRSFAPGKKIIAMVKANAYGCGVHIVAPILEGHVDAFGVACIEEALVLHKIGIRTPCILFQGIFSADEFKVVAQHQFGCVIHQPHQIQWLLNTPLDTPIKIWVKVNTGMHRLGFKVHEVQEVMDALQSCPWVNKDIGLMTHLACADEPDRIENLQQISLFESISVAGFCQRSIANSAAIISFPQTHMDVVRPGIMLYGVSPFANQTAIDLGLLPVMRFVSAISAVHHNPPLAQIGYSGTWKSERPSIIGIVAAGYGDGYPRHIAPNTPVWVQGKEVPVVGRVSMDMLAVDLTDHPEVKPGASVELWGSHILVERIAQAAGTSGYELLCQISERVRHN</sequence>
<comment type="pathway">
    <text evidence="5">Amino-acid biosynthesis; D-alanine biosynthesis; D-alanine from L-alanine: step 1/1.</text>
</comment>
<dbReference type="InterPro" id="IPR011079">
    <property type="entry name" value="Ala_racemase_C"/>
</dbReference>
<gene>
    <name evidence="9" type="primary">alr</name>
    <name evidence="9" type="ORF">NCTC11532_00869</name>
</gene>
<evidence type="ECO:0000256" key="5">
    <source>
        <dbReference type="HAMAP-Rule" id="MF_01201"/>
    </source>
</evidence>
<proteinExistence type="inferred from homology"/>
<evidence type="ECO:0000259" key="8">
    <source>
        <dbReference type="SMART" id="SM01005"/>
    </source>
</evidence>
<evidence type="ECO:0000313" key="10">
    <source>
        <dbReference type="Proteomes" id="UP000255297"/>
    </source>
</evidence>
<evidence type="ECO:0000256" key="3">
    <source>
        <dbReference type="ARBA" id="ARBA00022898"/>
    </source>
</evidence>
<dbReference type="InterPro" id="IPR009006">
    <property type="entry name" value="Ala_racemase/Decarboxylase_C"/>
</dbReference>
<feature type="modified residue" description="N6-(pyridoxal phosphate)lysine" evidence="5 6">
    <location>
        <position position="35"/>
    </location>
</feature>
<feature type="active site" description="Proton acceptor; specific for D-alanine" evidence="5">
    <location>
        <position position="35"/>
    </location>
</feature>
<dbReference type="GO" id="GO:0008784">
    <property type="term" value="F:alanine racemase activity"/>
    <property type="evidence" value="ECO:0007669"/>
    <property type="project" value="UniProtKB-UniRule"/>
</dbReference>
<name>A0A378LPK2_9GAMM</name>
<dbReference type="GO" id="GO:0030632">
    <property type="term" value="P:D-alanine biosynthetic process"/>
    <property type="evidence" value="ECO:0007669"/>
    <property type="project" value="UniProtKB-UniRule"/>
</dbReference>
<feature type="active site" description="Proton acceptor; specific for L-alanine" evidence="5">
    <location>
        <position position="256"/>
    </location>
</feature>
<keyword evidence="10" id="KW-1185">Reference proteome</keyword>
<dbReference type="EMBL" id="UGPB01000001">
    <property type="protein sequence ID" value="STY28694.1"/>
    <property type="molecule type" value="Genomic_DNA"/>
</dbReference>
<reference evidence="9 10" key="1">
    <citation type="submission" date="2018-06" db="EMBL/GenBank/DDBJ databases">
        <authorList>
            <consortium name="Pathogen Informatics"/>
            <person name="Doyle S."/>
        </authorList>
    </citation>
    <scope>NUCLEOTIDE SEQUENCE [LARGE SCALE GENOMIC DNA]</scope>
    <source>
        <strain evidence="9 10">NCTC11532</strain>
    </source>
</reference>
<feature type="binding site" evidence="5 7">
    <location>
        <position position="304"/>
    </location>
    <ligand>
        <name>substrate</name>
    </ligand>
</feature>
<dbReference type="PANTHER" id="PTHR30511:SF0">
    <property type="entry name" value="ALANINE RACEMASE, CATABOLIC-RELATED"/>
    <property type="match status" value="1"/>
</dbReference>
<dbReference type="Pfam" id="PF00842">
    <property type="entry name" value="Ala_racemase_C"/>
    <property type="match status" value="1"/>
</dbReference>
<evidence type="ECO:0000256" key="1">
    <source>
        <dbReference type="ARBA" id="ARBA00000316"/>
    </source>
</evidence>
<dbReference type="FunFam" id="3.20.20.10:FF:000002">
    <property type="entry name" value="Alanine racemase"/>
    <property type="match status" value="1"/>
</dbReference>